<dbReference type="SUPFAM" id="SSF48150">
    <property type="entry name" value="DNA-glycosylase"/>
    <property type="match status" value="1"/>
</dbReference>
<dbReference type="Gene3D" id="3.30.310.20">
    <property type="entry name" value="DNA-3-methyladenine glycosylase AlkA, N-terminal domain"/>
    <property type="match status" value="1"/>
</dbReference>
<dbReference type="SMART" id="SM01009">
    <property type="entry name" value="AlkA_N"/>
    <property type="match status" value="1"/>
</dbReference>
<dbReference type="InterPro" id="IPR051912">
    <property type="entry name" value="Alkylbase_DNA_Glycosylase/TA"/>
</dbReference>
<dbReference type="Gene3D" id="1.10.340.30">
    <property type="entry name" value="Hypothetical protein, domain 2"/>
    <property type="match status" value="1"/>
</dbReference>
<dbReference type="GO" id="GO:0032131">
    <property type="term" value="F:alkylated DNA binding"/>
    <property type="evidence" value="ECO:0007669"/>
    <property type="project" value="TreeGrafter"/>
</dbReference>
<dbReference type="CDD" id="cd00056">
    <property type="entry name" value="ENDO3c"/>
    <property type="match status" value="1"/>
</dbReference>
<dbReference type="PANTHER" id="PTHR43003">
    <property type="entry name" value="DNA-3-METHYLADENINE GLYCOSYLASE"/>
    <property type="match status" value="1"/>
</dbReference>
<dbReference type="Proteomes" id="UP000580043">
    <property type="component" value="Unassembled WGS sequence"/>
</dbReference>
<name>A0A848FZE9_9RHOO</name>
<feature type="domain" description="HhH-GPD" evidence="5">
    <location>
        <begin position="134"/>
        <end position="300"/>
    </location>
</feature>
<keyword evidence="8" id="KW-1185">Reference proteome</keyword>
<dbReference type="RefSeq" id="WP_169144082.1">
    <property type="nucleotide sequence ID" value="NZ_JABBGA010000001.1"/>
</dbReference>
<dbReference type="PANTHER" id="PTHR43003:SF13">
    <property type="entry name" value="DNA-3-METHYLADENINE GLYCOSYLASE 2"/>
    <property type="match status" value="1"/>
</dbReference>
<keyword evidence="3" id="KW-0227">DNA damage</keyword>
<evidence type="ECO:0000256" key="3">
    <source>
        <dbReference type="ARBA" id="ARBA00022763"/>
    </source>
</evidence>
<proteinExistence type="predicted"/>
<comment type="caution">
    <text evidence="7">The sequence shown here is derived from an EMBL/GenBank/DDBJ whole genome shotgun (WGS) entry which is preliminary data.</text>
</comment>
<evidence type="ECO:0000313" key="7">
    <source>
        <dbReference type="EMBL" id="NML24454.1"/>
    </source>
</evidence>
<keyword evidence="4" id="KW-0234">DNA repair</keyword>
<evidence type="ECO:0000256" key="4">
    <source>
        <dbReference type="ARBA" id="ARBA00023204"/>
    </source>
</evidence>
<dbReference type="InterPro" id="IPR037046">
    <property type="entry name" value="AlkA_N_sf"/>
</dbReference>
<dbReference type="GO" id="GO:0008725">
    <property type="term" value="F:DNA-3-methyladenine glycosylase activity"/>
    <property type="evidence" value="ECO:0007669"/>
    <property type="project" value="TreeGrafter"/>
</dbReference>
<evidence type="ECO:0000256" key="1">
    <source>
        <dbReference type="ARBA" id="ARBA00000086"/>
    </source>
</evidence>
<organism evidence="7 8">
    <name type="scientific">Zoogloea dura</name>
    <dbReference type="NCBI Taxonomy" id="2728840"/>
    <lineage>
        <taxon>Bacteria</taxon>
        <taxon>Pseudomonadati</taxon>
        <taxon>Pseudomonadota</taxon>
        <taxon>Betaproteobacteria</taxon>
        <taxon>Rhodocyclales</taxon>
        <taxon>Zoogloeaceae</taxon>
        <taxon>Zoogloea</taxon>
    </lineage>
</organism>
<reference evidence="7 8" key="1">
    <citation type="submission" date="2020-04" db="EMBL/GenBank/DDBJ databases">
        <title>Zoogloea sp. G-4-1-14 isolated from soil.</title>
        <authorList>
            <person name="Dahal R.H."/>
        </authorList>
    </citation>
    <scope>NUCLEOTIDE SEQUENCE [LARGE SCALE GENOMIC DNA]</scope>
    <source>
        <strain evidence="7 8">G-4-1-14</strain>
    </source>
</reference>
<dbReference type="AlphaFoldDB" id="A0A848FZE9"/>
<evidence type="ECO:0000259" key="6">
    <source>
        <dbReference type="SMART" id="SM01009"/>
    </source>
</evidence>
<evidence type="ECO:0000256" key="2">
    <source>
        <dbReference type="ARBA" id="ARBA00012000"/>
    </source>
</evidence>
<sequence>MKASQDAGWVTLTLPPAYRQADFLAFHSRDRLGLAEQVTGGTLRKGIVWHGTPARLEVSFEGNTASLRISAVSPSERSGLATWGRRFLGLDQPVEAFEAAWRSHPLLGPHLTRRPGLRLSQAASPFEALSWAVTGQQISVAAALGIRRRLIETTALHTTDGLACYPDAQAVAALSEEQLRTAGFSRSKATTLLEIARQIVDGRLPLDDWWAQSAAPALLRERLLALRGIGPWTVDYTLLRGFGHLDASLHGDAAVRRGLGQLLGGEGDAAHPDPRHTDAWLAPFAPWRSLVAAHLWQIQA</sequence>
<dbReference type="GO" id="GO:0005737">
    <property type="term" value="C:cytoplasm"/>
    <property type="evidence" value="ECO:0007669"/>
    <property type="project" value="TreeGrafter"/>
</dbReference>
<comment type="catalytic activity">
    <reaction evidence="1">
        <text>Hydrolysis of alkylated DNA, releasing 3-methyladenine, 3-methylguanine, 7-methylguanine and 7-methyladenine.</text>
        <dbReference type="EC" id="3.2.2.21"/>
    </reaction>
</comment>
<dbReference type="InterPro" id="IPR003265">
    <property type="entry name" value="HhH-GPD_domain"/>
</dbReference>
<dbReference type="SMART" id="SM00478">
    <property type="entry name" value="ENDO3c"/>
    <property type="match status" value="1"/>
</dbReference>
<dbReference type="InterPro" id="IPR010316">
    <property type="entry name" value="AlkA_N"/>
</dbReference>
<dbReference type="EC" id="3.2.2.21" evidence="2"/>
<dbReference type="GO" id="GO:0006285">
    <property type="term" value="P:base-excision repair, AP site formation"/>
    <property type="evidence" value="ECO:0007669"/>
    <property type="project" value="TreeGrafter"/>
</dbReference>
<accession>A0A848FZE9</accession>
<dbReference type="Pfam" id="PF00730">
    <property type="entry name" value="HhH-GPD"/>
    <property type="match status" value="1"/>
</dbReference>
<dbReference type="Pfam" id="PF06029">
    <property type="entry name" value="AlkA_N"/>
    <property type="match status" value="1"/>
</dbReference>
<dbReference type="GO" id="GO:0006307">
    <property type="term" value="P:DNA alkylation repair"/>
    <property type="evidence" value="ECO:0007669"/>
    <property type="project" value="TreeGrafter"/>
</dbReference>
<dbReference type="EMBL" id="JABBGA010000001">
    <property type="protein sequence ID" value="NML24454.1"/>
    <property type="molecule type" value="Genomic_DNA"/>
</dbReference>
<evidence type="ECO:0000259" key="5">
    <source>
        <dbReference type="SMART" id="SM00478"/>
    </source>
</evidence>
<dbReference type="GO" id="GO:0043916">
    <property type="term" value="F:DNA-7-methylguanine glycosylase activity"/>
    <property type="evidence" value="ECO:0007669"/>
    <property type="project" value="TreeGrafter"/>
</dbReference>
<evidence type="ECO:0000313" key="8">
    <source>
        <dbReference type="Proteomes" id="UP000580043"/>
    </source>
</evidence>
<protein>
    <recommendedName>
        <fullName evidence="2">DNA-3-methyladenine glycosylase II</fullName>
        <ecNumber evidence="2">3.2.2.21</ecNumber>
    </recommendedName>
</protein>
<dbReference type="InterPro" id="IPR011257">
    <property type="entry name" value="DNA_glycosylase"/>
</dbReference>
<gene>
    <name evidence="7" type="ORF">HHL15_01755</name>
</gene>
<dbReference type="GO" id="GO:0032993">
    <property type="term" value="C:protein-DNA complex"/>
    <property type="evidence" value="ECO:0007669"/>
    <property type="project" value="TreeGrafter"/>
</dbReference>
<feature type="domain" description="DNA-3-methyladenine glycosylase AlkA N-terminal" evidence="6">
    <location>
        <begin position="11"/>
        <end position="124"/>
    </location>
</feature>